<dbReference type="Proteomes" id="UP000030744">
    <property type="component" value="Unassembled WGS sequence"/>
</dbReference>
<evidence type="ECO:0000313" key="1">
    <source>
        <dbReference type="EMBL" id="CDJ26999.1"/>
    </source>
</evidence>
<keyword evidence="2" id="KW-1185">Reference proteome</keyword>
<sequence length="240" mass="25898">MSVRIGVLTENSDLAEGLKTETAPTKKTKFVAQLPESEDQKYREAVQNALQAGLDINTHLDVYGPLHKCENVFDIFRFCLNFQKKTKFLAELTGTAEQKYREAVQNALQAGLEALPSYPEDDGGWTTFWQKPAGANLARLLSSKSTKVGCGVGTCTEGGGEELRTAQKTVTFLVCEMQPAAVANEAPFDKEYYEALKERKTLLTAMTDEDLKAPVQGGAAAAVPSLLVAGLTAIVAFASA</sequence>
<dbReference type="EMBL" id="HG678657">
    <property type="protein sequence ID" value="CDJ26999.1"/>
    <property type="molecule type" value="Genomic_DNA"/>
</dbReference>
<dbReference type="RefSeq" id="XP_013349577.1">
    <property type="nucleotide sequence ID" value="XM_013494123.1"/>
</dbReference>
<protein>
    <submittedName>
        <fullName evidence="1">SAG family member</fullName>
    </submittedName>
</protein>
<proteinExistence type="predicted"/>
<accession>U6JNA7</accession>
<reference evidence="1" key="2">
    <citation type="submission" date="2013-10" db="EMBL/GenBank/DDBJ databases">
        <authorList>
            <person name="Aslett M."/>
        </authorList>
    </citation>
    <scope>NUCLEOTIDE SEQUENCE [LARGE SCALE GENOMIC DNA]</scope>
    <source>
        <strain evidence="1">Houghton</strain>
    </source>
</reference>
<dbReference type="Gene3D" id="3.40.33.10">
    <property type="entry name" value="CAP"/>
    <property type="match status" value="1"/>
</dbReference>
<evidence type="ECO:0000313" key="2">
    <source>
        <dbReference type="Proteomes" id="UP000030744"/>
    </source>
</evidence>
<dbReference type="VEuPathDB" id="ToxoDB:EMH_0078800"/>
<dbReference type="OrthoDB" id="348012at2759"/>
<dbReference type="InterPro" id="IPR035940">
    <property type="entry name" value="CAP_sf"/>
</dbReference>
<gene>
    <name evidence="1" type="ORF">EMH_0078800</name>
</gene>
<reference evidence="1" key="1">
    <citation type="submission" date="2013-10" db="EMBL/GenBank/DDBJ databases">
        <title>Genomic analysis of the causative agents of coccidiosis in chickens.</title>
        <authorList>
            <person name="Reid A.J."/>
            <person name="Blake D."/>
            <person name="Billington K."/>
            <person name="Browne H."/>
            <person name="Dunn M."/>
            <person name="Hung S."/>
            <person name="Kawahara F."/>
            <person name="Miranda-Saavedra D."/>
            <person name="Mourier T."/>
            <person name="Nagra H."/>
            <person name="Otto T.D."/>
            <person name="Rawlings N."/>
            <person name="Sanchez A."/>
            <person name="Sanders M."/>
            <person name="Subramaniam C."/>
            <person name="Tay Y."/>
            <person name="Dear P."/>
            <person name="Doerig C."/>
            <person name="Gruber A."/>
            <person name="Parkinson J."/>
            <person name="Shirley M."/>
            <person name="Wan K.L."/>
            <person name="Berriman M."/>
            <person name="Tomley F."/>
            <person name="Pain A."/>
        </authorList>
    </citation>
    <scope>NUCLEOTIDE SEQUENCE [LARGE SCALE GENOMIC DNA]</scope>
    <source>
        <strain evidence="1">Houghton</strain>
    </source>
</reference>
<organism evidence="1 2">
    <name type="scientific">Eimeria mitis</name>
    <dbReference type="NCBI Taxonomy" id="44415"/>
    <lineage>
        <taxon>Eukaryota</taxon>
        <taxon>Sar</taxon>
        <taxon>Alveolata</taxon>
        <taxon>Apicomplexa</taxon>
        <taxon>Conoidasida</taxon>
        <taxon>Coccidia</taxon>
        <taxon>Eucoccidiorida</taxon>
        <taxon>Eimeriorina</taxon>
        <taxon>Eimeriidae</taxon>
        <taxon>Eimeria</taxon>
    </lineage>
</organism>
<dbReference type="GeneID" id="25382320"/>
<dbReference type="AlphaFoldDB" id="U6JNA7"/>
<name>U6JNA7_9EIME</name>